<evidence type="ECO:0000256" key="1">
    <source>
        <dbReference type="SAM" id="MobiDB-lite"/>
    </source>
</evidence>
<organism evidence="2 3">
    <name type="scientific">Brassica oleracea var. oleracea</name>
    <dbReference type="NCBI Taxonomy" id="109376"/>
    <lineage>
        <taxon>Eukaryota</taxon>
        <taxon>Viridiplantae</taxon>
        <taxon>Streptophyta</taxon>
        <taxon>Embryophyta</taxon>
        <taxon>Tracheophyta</taxon>
        <taxon>Spermatophyta</taxon>
        <taxon>Magnoliopsida</taxon>
        <taxon>eudicotyledons</taxon>
        <taxon>Gunneridae</taxon>
        <taxon>Pentapetalae</taxon>
        <taxon>rosids</taxon>
        <taxon>malvids</taxon>
        <taxon>Brassicales</taxon>
        <taxon>Brassicaceae</taxon>
        <taxon>Brassiceae</taxon>
        <taxon>Brassica</taxon>
    </lineage>
</organism>
<keyword evidence="3" id="KW-1185">Reference proteome</keyword>
<accession>A0A0D3E3U8</accession>
<protein>
    <submittedName>
        <fullName evidence="2">Uncharacterized protein</fullName>
    </submittedName>
</protein>
<dbReference type="Gramene" id="Bo9g028940.1">
    <property type="protein sequence ID" value="Bo9g028940.1"/>
    <property type="gene ID" value="Bo9g028940"/>
</dbReference>
<dbReference type="STRING" id="109376.A0A0D3E3U8"/>
<proteinExistence type="predicted"/>
<evidence type="ECO:0000313" key="3">
    <source>
        <dbReference type="Proteomes" id="UP000032141"/>
    </source>
</evidence>
<feature type="region of interest" description="Disordered" evidence="1">
    <location>
        <begin position="1"/>
        <end position="81"/>
    </location>
</feature>
<dbReference type="AlphaFoldDB" id="A0A0D3E3U8"/>
<dbReference type="HOGENOM" id="CLU_2177476_0_0_1"/>
<dbReference type="Proteomes" id="UP000032141">
    <property type="component" value="Chromosome C9"/>
</dbReference>
<feature type="compositionally biased region" description="Polar residues" evidence="1">
    <location>
        <begin position="1"/>
        <end position="11"/>
    </location>
</feature>
<name>A0A0D3E3U8_BRAOL</name>
<evidence type="ECO:0000313" key="2">
    <source>
        <dbReference type="EnsemblPlants" id="Bo9g028940.1"/>
    </source>
</evidence>
<feature type="compositionally biased region" description="Basic residues" evidence="1">
    <location>
        <begin position="18"/>
        <end position="27"/>
    </location>
</feature>
<sequence>MGDNFGCSQNQEKPGGAKSKKEKKVLHLHPSGSTNASLSSMKPKERKGRVQQPASSGTNLLKSRLQNDRSESVKGAAMSKKQYVKKISSKPLTVEKRKTNFFEDAEKCN</sequence>
<dbReference type="OMA" id="GCSQNQE"/>
<dbReference type="EnsemblPlants" id="Bo9g028940.1">
    <property type="protein sequence ID" value="Bo9g028940.1"/>
    <property type="gene ID" value="Bo9g028940"/>
</dbReference>
<reference evidence="2 3" key="1">
    <citation type="journal article" date="2014" name="Genome Biol.">
        <title>Transcriptome and methylome profiling reveals relics of genome dominance in the mesopolyploid Brassica oleracea.</title>
        <authorList>
            <person name="Parkin I.A."/>
            <person name="Koh C."/>
            <person name="Tang H."/>
            <person name="Robinson S.J."/>
            <person name="Kagale S."/>
            <person name="Clarke W.E."/>
            <person name="Town C.D."/>
            <person name="Nixon J."/>
            <person name="Krishnakumar V."/>
            <person name="Bidwell S.L."/>
            <person name="Denoeud F."/>
            <person name="Belcram H."/>
            <person name="Links M.G."/>
            <person name="Just J."/>
            <person name="Clarke C."/>
            <person name="Bender T."/>
            <person name="Huebert T."/>
            <person name="Mason A.S."/>
            <person name="Pires J.C."/>
            <person name="Barker G."/>
            <person name="Moore J."/>
            <person name="Walley P.G."/>
            <person name="Manoli S."/>
            <person name="Batley J."/>
            <person name="Edwards D."/>
            <person name="Nelson M.N."/>
            <person name="Wang X."/>
            <person name="Paterson A.H."/>
            <person name="King G."/>
            <person name="Bancroft I."/>
            <person name="Chalhoub B."/>
            <person name="Sharpe A.G."/>
        </authorList>
    </citation>
    <scope>NUCLEOTIDE SEQUENCE</scope>
    <source>
        <strain evidence="2 3">cv. TO1000</strain>
    </source>
</reference>
<feature type="compositionally biased region" description="Polar residues" evidence="1">
    <location>
        <begin position="31"/>
        <end position="40"/>
    </location>
</feature>
<feature type="compositionally biased region" description="Polar residues" evidence="1">
    <location>
        <begin position="52"/>
        <end position="61"/>
    </location>
</feature>
<reference evidence="2" key="2">
    <citation type="submission" date="2015-03" db="UniProtKB">
        <authorList>
            <consortium name="EnsemblPlants"/>
        </authorList>
    </citation>
    <scope>IDENTIFICATION</scope>
</reference>